<gene>
    <name evidence="1" type="ORF">F511_11551</name>
</gene>
<dbReference type="AlphaFoldDB" id="A0A2Z7CUV2"/>
<name>A0A2Z7CUV2_9LAMI</name>
<protein>
    <submittedName>
        <fullName evidence="1">p21-activated protein kinase-interacting protein 1-like</fullName>
    </submittedName>
</protein>
<keyword evidence="1" id="KW-0418">Kinase</keyword>
<reference evidence="1 2" key="1">
    <citation type="journal article" date="2015" name="Proc. Natl. Acad. Sci. U.S.A.">
        <title>The resurrection genome of Boea hygrometrica: A blueprint for survival of dehydration.</title>
        <authorList>
            <person name="Xiao L."/>
            <person name="Yang G."/>
            <person name="Zhang L."/>
            <person name="Yang X."/>
            <person name="Zhao S."/>
            <person name="Ji Z."/>
            <person name="Zhou Q."/>
            <person name="Hu M."/>
            <person name="Wang Y."/>
            <person name="Chen M."/>
            <person name="Xu Y."/>
            <person name="Jin H."/>
            <person name="Xiao X."/>
            <person name="Hu G."/>
            <person name="Bao F."/>
            <person name="Hu Y."/>
            <person name="Wan P."/>
            <person name="Li L."/>
            <person name="Deng X."/>
            <person name="Kuang T."/>
            <person name="Xiang C."/>
            <person name="Zhu J.K."/>
            <person name="Oliver M.J."/>
            <person name="He Y."/>
        </authorList>
    </citation>
    <scope>NUCLEOTIDE SEQUENCE [LARGE SCALE GENOMIC DNA]</scope>
    <source>
        <strain evidence="2">cv. XS01</strain>
    </source>
</reference>
<dbReference type="GO" id="GO:0016301">
    <property type="term" value="F:kinase activity"/>
    <property type="evidence" value="ECO:0007669"/>
    <property type="project" value="UniProtKB-KW"/>
</dbReference>
<evidence type="ECO:0000313" key="1">
    <source>
        <dbReference type="EMBL" id="KZV50872.1"/>
    </source>
</evidence>
<accession>A0A2Z7CUV2</accession>
<evidence type="ECO:0000313" key="2">
    <source>
        <dbReference type="Proteomes" id="UP000250235"/>
    </source>
</evidence>
<dbReference type="Proteomes" id="UP000250235">
    <property type="component" value="Unassembled WGS sequence"/>
</dbReference>
<dbReference type="EMBL" id="KQ992322">
    <property type="protein sequence ID" value="KZV50872.1"/>
    <property type="molecule type" value="Genomic_DNA"/>
</dbReference>
<keyword evidence="2" id="KW-1185">Reference proteome</keyword>
<proteinExistence type="predicted"/>
<keyword evidence="1" id="KW-0808">Transferase</keyword>
<organism evidence="1 2">
    <name type="scientific">Dorcoceras hygrometricum</name>
    <dbReference type="NCBI Taxonomy" id="472368"/>
    <lineage>
        <taxon>Eukaryota</taxon>
        <taxon>Viridiplantae</taxon>
        <taxon>Streptophyta</taxon>
        <taxon>Embryophyta</taxon>
        <taxon>Tracheophyta</taxon>
        <taxon>Spermatophyta</taxon>
        <taxon>Magnoliopsida</taxon>
        <taxon>eudicotyledons</taxon>
        <taxon>Gunneridae</taxon>
        <taxon>Pentapetalae</taxon>
        <taxon>asterids</taxon>
        <taxon>lamiids</taxon>
        <taxon>Lamiales</taxon>
        <taxon>Gesneriaceae</taxon>
        <taxon>Didymocarpoideae</taxon>
        <taxon>Trichosporeae</taxon>
        <taxon>Loxocarpinae</taxon>
        <taxon>Dorcoceras</taxon>
    </lineage>
</organism>
<sequence length="209" mass="23701">MLSKSKLVWRRLELDDSKESELVSAWNSSGLIFIERSELDGWIAYNVVASYFGYTKLDIRSGCRSVFWRNQFRGVRYDSTVRIGLVRGFSVISANWMTCTSLDSELKSATVHQIMGDLYIEDVDDAHCILLQHLESISPRKLTLYCSETLTVHRNLFPSIPGGFRSEFFGTLVVVIVAQKLRFVMCHSGFPGYSAGREVSQLVMPPEVD</sequence>